<dbReference type="GO" id="GO:0005524">
    <property type="term" value="F:ATP binding"/>
    <property type="evidence" value="ECO:0007669"/>
    <property type="project" value="UniProtKB-UniRule"/>
</dbReference>
<comment type="catalytic activity">
    <reaction evidence="11">
        <text>Couples ATP hydrolysis with the unwinding of duplex DNA by translocating in the 3'-5' direction.</text>
        <dbReference type="EC" id="5.6.2.4"/>
    </reaction>
</comment>
<evidence type="ECO:0000256" key="8">
    <source>
        <dbReference type="ARBA" id="ARBA00023125"/>
    </source>
</evidence>
<dbReference type="Proteomes" id="UP000194154">
    <property type="component" value="Chromosome"/>
</dbReference>
<dbReference type="Gene3D" id="3.40.50.300">
    <property type="entry name" value="P-loop containing nucleotide triphosphate hydrolases"/>
    <property type="match status" value="4"/>
</dbReference>
<evidence type="ECO:0000259" key="15">
    <source>
        <dbReference type="PROSITE" id="PS51198"/>
    </source>
</evidence>
<dbReference type="GO" id="GO:0000725">
    <property type="term" value="P:recombinational repair"/>
    <property type="evidence" value="ECO:0007669"/>
    <property type="project" value="TreeGrafter"/>
</dbReference>
<evidence type="ECO:0000256" key="13">
    <source>
        <dbReference type="ARBA" id="ARBA00048988"/>
    </source>
</evidence>
<dbReference type="PANTHER" id="PTHR11070:SF48">
    <property type="entry name" value="ATP-DEPENDENT HELICASE_NUCLEASE SUBUNIT A"/>
    <property type="match status" value="1"/>
</dbReference>
<evidence type="ECO:0000256" key="6">
    <source>
        <dbReference type="ARBA" id="ARBA00022839"/>
    </source>
</evidence>
<dbReference type="InterPro" id="IPR014152">
    <property type="entry name" value="AddA"/>
</dbReference>
<evidence type="ECO:0000313" key="18">
    <source>
        <dbReference type="Proteomes" id="UP000194154"/>
    </source>
</evidence>
<dbReference type="GO" id="GO:0005829">
    <property type="term" value="C:cytosol"/>
    <property type="evidence" value="ECO:0007669"/>
    <property type="project" value="TreeGrafter"/>
</dbReference>
<dbReference type="InterPro" id="IPR000212">
    <property type="entry name" value="DNA_helicase_UvrD/REP"/>
</dbReference>
<dbReference type="GO" id="GO:0043138">
    <property type="term" value="F:3'-5' DNA helicase activity"/>
    <property type="evidence" value="ECO:0007669"/>
    <property type="project" value="UniProtKB-EC"/>
</dbReference>
<keyword evidence="9" id="KW-0234">DNA repair</keyword>
<dbReference type="InterPro" id="IPR038726">
    <property type="entry name" value="PDDEXK_AddAB-type"/>
</dbReference>
<dbReference type="Gene3D" id="3.90.320.10">
    <property type="match status" value="1"/>
</dbReference>
<feature type="domain" description="UvrD-like helicase ATP-binding" evidence="15">
    <location>
        <begin position="1"/>
        <end position="454"/>
    </location>
</feature>
<dbReference type="STRING" id="1855823.MCCS_08110"/>
<dbReference type="KEGG" id="mcak:MCCS_08110"/>
<evidence type="ECO:0000256" key="4">
    <source>
        <dbReference type="ARBA" id="ARBA00022801"/>
    </source>
</evidence>
<dbReference type="InterPro" id="IPR027417">
    <property type="entry name" value="P-loop_NTPase"/>
</dbReference>
<keyword evidence="5 14" id="KW-0347">Helicase</keyword>
<dbReference type="GeneID" id="35294946"/>
<sequence length="1149" mass="133963">MQWTASQQEAIVTTGQDTLVAAAAGSGKTAVLVERIIRKIIEQSVNVDELLVVTFTNASAKEMKHRIYNRLQEALDDNPDNEHLKAQLIKLHQADISTLHRFCLNLIERFYYTIELDPTFRTAADEERALLLMQAIDDVLETIYEAAHPDDMKLLLHLSSDRKDDYVRKTVAKMYHFAIANSHPSRWLDSIAASYRDISVDSSHFVSINHQINDELLQAIQLIKRAEDLCISAALDTNLEYLQNLRQQLEQFPEPLEDKFSFIQNFHIGTKPRVKKSDDPYDKVLNEGIKEYLGQIKKLISNIKENYLYAPVAELADDIRAMSVEVERLTRITQMVIDRFSQLKRERKLIDFSDYEHFALQILIHNDKPTEIAQMLKHQYKEILVDEYQDTNRVQESIIQAIKRDDNLFMVGDVKQSIYKFRQAEPELFMEKYSSYKSGGPGKVIDLSQNFRSRRSVIDNTNEIFSKIMDEKLGDIVYDDAQMLYYGAPYDDTSQHTELHLLNKDELNDIEHYASHHIADVIEQIVAQEKVYDVKTGEYRAAQYKDIAILERGFSNAAEHMKVLKDRNIPFHVNSKEGYFQTDEINTILSLLRVVDNPLQDIPLAGLMRSIIYQFTAHELTALRSDRTVHLYHNLLEYSINGEEAYLMQKVKKVLADISDYREQSRKMSVKDLIDYIYNDTLLVEKFTLLAGGNQRQANLEGLLQKAEQFEQSSYRGIYQFLRFVDNILEAGKDFGEMNIVSDEADVVRMMTVHASKGLEFPFVIYNNIDRQFNLMETKEQLLLNQRLGLSINFYDMEAHTTYPLAINQLFKTKIRNEQVSEELRLMYVALTRAREKLVLIGNVKDDKVIEKFQNVEVDKKMDDYYRLSALSPLQFIAPIALHDESIDVRIIRTLNVIENNTTDTDESTEAEDVSWLHELKNYRYPYLDENLLPTKESVSEIKKAQETDDEATAWTYINQYRLGKATYDRPKFMSDKKKTASEYGTLMHRVMQHLPRLHNTEREDITRFLDDLVERRIISHEERQLVNDKHIYQFTKNALYEKLVHADEVYFELPFVIGKQYITDSHPDQLVQGMIDCVFKFEGHYYFIDYKTDKVISRLGRTTEETLAELKLRYEVQMNYYKKTLEVILGESVTGYLYFFEAGTVEVS</sequence>
<accession>A0A1W7AA25</accession>
<dbReference type="PROSITE" id="PS51198">
    <property type="entry name" value="UVRD_HELICASE_ATP_BIND"/>
    <property type="match status" value="1"/>
</dbReference>
<dbReference type="CDD" id="cd17932">
    <property type="entry name" value="DEXQc_UvrD"/>
    <property type="match status" value="1"/>
</dbReference>
<evidence type="ECO:0000256" key="1">
    <source>
        <dbReference type="ARBA" id="ARBA00022722"/>
    </source>
</evidence>
<dbReference type="Gene3D" id="1.10.486.10">
    <property type="entry name" value="PCRA, domain 4"/>
    <property type="match status" value="1"/>
</dbReference>
<organism evidence="17 18">
    <name type="scientific">Macrococcoides canis</name>
    <dbReference type="NCBI Taxonomy" id="1855823"/>
    <lineage>
        <taxon>Bacteria</taxon>
        <taxon>Bacillati</taxon>
        <taxon>Bacillota</taxon>
        <taxon>Bacilli</taxon>
        <taxon>Bacillales</taxon>
        <taxon>Staphylococcaceae</taxon>
        <taxon>Macrococcoides</taxon>
    </lineage>
</organism>
<keyword evidence="6" id="KW-0269">Exonuclease</keyword>
<dbReference type="InterPro" id="IPR011335">
    <property type="entry name" value="Restrct_endonuc-II-like"/>
</dbReference>
<dbReference type="Pfam" id="PF12705">
    <property type="entry name" value="PDDEXK_1"/>
    <property type="match status" value="1"/>
</dbReference>
<dbReference type="PROSITE" id="PS51217">
    <property type="entry name" value="UVRD_HELICASE_CTER"/>
    <property type="match status" value="1"/>
</dbReference>
<dbReference type="GO" id="GO:0006302">
    <property type="term" value="P:double-strand break repair"/>
    <property type="evidence" value="ECO:0007669"/>
    <property type="project" value="InterPro"/>
</dbReference>
<dbReference type="AlphaFoldDB" id="A0A1W7AA25"/>
<keyword evidence="1" id="KW-0540">Nuclease</keyword>
<comment type="catalytic activity">
    <reaction evidence="13">
        <text>ATP + H2O = ADP + phosphate + H(+)</text>
        <dbReference type="Rhea" id="RHEA:13065"/>
        <dbReference type="ChEBI" id="CHEBI:15377"/>
        <dbReference type="ChEBI" id="CHEBI:15378"/>
        <dbReference type="ChEBI" id="CHEBI:30616"/>
        <dbReference type="ChEBI" id="CHEBI:43474"/>
        <dbReference type="ChEBI" id="CHEBI:456216"/>
        <dbReference type="EC" id="5.6.2.4"/>
    </reaction>
</comment>
<dbReference type="PANTHER" id="PTHR11070">
    <property type="entry name" value="UVRD / RECB / PCRA DNA HELICASE FAMILY MEMBER"/>
    <property type="match status" value="1"/>
</dbReference>
<dbReference type="RefSeq" id="WP_086042126.1">
    <property type="nucleotide sequence ID" value="NZ_CBCRZA010000001.1"/>
</dbReference>
<evidence type="ECO:0000256" key="5">
    <source>
        <dbReference type="ARBA" id="ARBA00022806"/>
    </source>
</evidence>
<evidence type="ECO:0000256" key="3">
    <source>
        <dbReference type="ARBA" id="ARBA00022763"/>
    </source>
</evidence>
<evidence type="ECO:0000256" key="14">
    <source>
        <dbReference type="PROSITE-ProRule" id="PRU00560"/>
    </source>
</evidence>
<dbReference type="Pfam" id="PF00580">
    <property type="entry name" value="UvrD-helicase"/>
    <property type="match status" value="1"/>
</dbReference>
<dbReference type="OrthoDB" id="9810135at2"/>
<dbReference type="EMBL" id="CP021059">
    <property type="protein sequence ID" value="ARQ06459.1"/>
    <property type="molecule type" value="Genomic_DNA"/>
</dbReference>
<dbReference type="FunFam" id="3.40.50.300:FF:001236">
    <property type="entry name" value="ATP-dependent helicase/nuclease subunit A"/>
    <property type="match status" value="1"/>
</dbReference>
<keyword evidence="8" id="KW-0238">DNA-binding</keyword>
<keyword evidence="3" id="KW-0227">DNA damage</keyword>
<feature type="binding site" evidence="14">
    <location>
        <begin position="22"/>
        <end position="29"/>
    </location>
    <ligand>
        <name>ATP</name>
        <dbReference type="ChEBI" id="CHEBI:30616"/>
    </ligand>
</feature>
<evidence type="ECO:0000256" key="9">
    <source>
        <dbReference type="ARBA" id="ARBA00023204"/>
    </source>
</evidence>
<keyword evidence="2 14" id="KW-0547">Nucleotide-binding</keyword>
<evidence type="ECO:0000256" key="12">
    <source>
        <dbReference type="ARBA" id="ARBA00034808"/>
    </source>
</evidence>
<keyword evidence="10" id="KW-0413">Isomerase</keyword>
<dbReference type="NCBIfam" id="TIGR02785">
    <property type="entry name" value="addA_Gpos"/>
    <property type="match status" value="1"/>
</dbReference>
<reference evidence="17 18" key="1">
    <citation type="journal article" date="2017" name="Int. J. Syst. Evol. Microbiol.">
        <title>Macrococcus canis sp. nov., a skin bacterium associated with infections in dogs.</title>
        <authorList>
            <person name="Gobeli Brawand S."/>
            <person name="Cotting K."/>
            <person name="Gomez-Sanz E."/>
            <person name="Collaud A."/>
            <person name="Thomann A."/>
            <person name="Brodard I."/>
            <person name="Rodriguez-Campos S."/>
            <person name="Strauss C."/>
            <person name="Perreten V."/>
        </authorList>
    </citation>
    <scope>NUCLEOTIDE SEQUENCE [LARGE SCALE GENOMIC DNA]</scope>
    <source>
        <strain evidence="17 18">KM45013</strain>
    </source>
</reference>
<name>A0A1W7AA25_9STAP</name>
<proteinExistence type="predicted"/>
<dbReference type="EC" id="5.6.2.4" evidence="12"/>
<dbReference type="GO" id="GO:0033202">
    <property type="term" value="C:DNA helicase complex"/>
    <property type="evidence" value="ECO:0007669"/>
    <property type="project" value="TreeGrafter"/>
</dbReference>
<keyword evidence="7 14" id="KW-0067">ATP-binding</keyword>
<evidence type="ECO:0000256" key="7">
    <source>
        <dbReference type="ARBA" id="ARBA00022840"/>
    </source>
</evidence>
<dbReference type="InterPro" id="IPR014016">
    <property type="entry name" value="UvrD-like_ATP-bd"/>
</dbReference>
<evidence type="ECO:0000259" key="16">
    <source>
        <dbReference type="PROSITE" id="PS51217"/>
    </source>
</evidence>
<evidence type="ECO:0000256" key="11">
    <source>
        <dbReference type="ARBA" id="ARBA00034617"/>
    </source>
</evidence>
<dbReference type="Pfam" id="PF13361">
    <property type="entry name" value="UvrD_C"/>
    <property type="match status" value="1"/>
</dbReference>
<dbReference type="InterPro" id="IPR014017">
    <property type="entry name" value="DNA_helicase_UvrD-like_C"/>
</dbReference>
<dbReference type="GO" id="GO:0016887">
    <property type="term" value="F:ATP hydrolysis activity"/>
    <property type="evidence" value="ECO:0007669"/>
    <property type="project" value="RHEA"/>
</dbReference>
<protein>
    <recommendedName>
        <fullName evidence="12">DNA 3'-5' helicase</fullName>
        <ecNumber evidence="12">5.6.2.4</ecNumber>
    </recommendedName>
</protein>
<evidence type="ECO:0000256" key="2">
    <source>
        <dbReference type="ARBA" id="ARBA00022741"/>
    </source>
</evidence>
<evidence type="ECO:0000313" key="17">
    <source>
        <dbReference type="EMBL" id="ARQ06459.1"/>
    </source>
</evidence>
<dbReference type="InterPro" id="IPR011604">
    <property type="entry name" value="PDDEXK-like_dom_sf"/>
</dbReference>
<evidence type="ECO:0000256" key="10">
    <source>
        <dbReference type="ARBA" id="ARBA00023235"/>
    </source>
</evidence>
<dbReference type="SUPFAM" id="SSF52980">
    <property type="entry name" value="Restriction endonuclease-like"/>
    <property type="match status" value="1"/>
</dbReference>
<feature type="domain" description="UvrD-like helicase C-terminal" evidence="16">
    <location>
        <begin position="471"/>
        <end position="758"/>
    </location>
</feature>
<dbReference type="GO" id="GO:0004527">
    <property type="term" value="F:exonuclease activity"/>
    <property type="evidence" value="ECO:0007669"/>
    <property type="project" value="UniProtKB-KW"/>
</dbReference>
<keyword evidence="4 14" id="KW-0378">Hydrolase</keyword>
<dbReference type="GO" id="GO:0003677">
    <property type="term" value="F:DNA binding"/>
    <property type="evidence" value="ECO:0007669"/>
    <property type="project" value="UniProtKB-KW"/>
</dbReference>
<keyword evidence="18" id="KW-1185">Reference proteome</keyword>
<dbReference type="SUPFAM" id="SSF52540">
    <property type="entry name" value="P-loop containing nucleoside triphosphate hydrolases"/>
    <property type="match status" value="1"/>
</dbReference>
<gene>
    <name evidence="17" type="primary">addA</name>
    <name evidence="17" type="ORF">MCCS_08110</name>
</gene>